<comment type="subcellular location">
    <subcellularLocation>
        <location evidence="6">Cytoplasm</location>
    </subcellularLocation>
    <text evidence="6">Membrane-associated.</text>
</comment>
<comment type="function">
    <text evidence="6">Forms membrane-associated dynamic filaments that are essential for cell shape determination. Acts by regulating cell wall synthesis and cell elongation, and thus cell shape. A feedback loop between cell geometry and MreB localization may maintain elongated cell shape by targeting cell wall growth to regions of negative cell wall curvature.</text>
</comment>
<keyword evidence="1 6" id="KW-0963">Cytoplasm</keyword>
<dbReference type="PANTHER" id="PTHR42749">
    <property type="entry name" value="CELL SHAPE-DETERMINING PROTEIN MREB"/>
    <property type="match status" value="1"/>
</dbReference>
<reference evidence="8" key="1">
    <citation type="submission" date="2017-09" db="EMBL/GenBank/DDBJ databases">
        <title>Depth-based differentiation of microbial function through sediment-hosted aquifers and enrichment of novel symbionts in the deep terrestrial subsurface.</title>
        <authorList>
            <person name="Probst A.J."/>
            <person name="Ladd B."/>
            <person name="Jarett J.K."/>
            <person name="Geller-Mcgrath D.E."/>
            <person name="Sieber C.M.K."/>
            <person name="Emerson J.B."/>
            <person name="Anantharaman K."/>
            <person name="Thomas B.C."/>
            <person name="Malmstrom R."/>
            <person name="Stieglmeier M."/>
            <person name="Klingl A."/>
            <person name="Woyke T."/>
            <person name="Ryan C.M."/>
            <person name="Banfield J.F."/>
        </authorList>
    </citation>
    <scope>NUCLEOTIDE SEQUENCE [LARGE SCALE GENOMIC DNA]</scope>
</reference>
<feature type="binding site" evidence="6">
    <location>
        <begin position="165"/>
        <end position="167"/>
    </location>
    <ligand>
        <name>ATP</name>
        <dbReference type="ChEBI" id="CHEBI:30616"/>
    </ligand>
</feature>
<comment type="subunit">
    <text evidence="6">Forms polymers.</text>
</comment>
<dbReference type="InterPro" id="IPR043129">
    <property type="entry name" value="ATPase_NBD"/>
</dbReference>
<dbReference type="CDD" id="cd10225">
    <property type="entry name" value="ASKHA_NBD_MreB-like"/>
    <property type="match status" value="1"/>
</dbReference>
<evidence type="ECO:0000256" key="4">
    <source>
        <dbReference type="ARBA" id="ARBA00022960"/>
    </source>
</evidence>
<gene>
    <name evidence="6" type="primary">mreB</name>
    <name evidence="7" type="ORF">COU46_01555</name>
</gene>
<feature type="binding site" evidence="6">
    <location>
        <begin position="293"/>
        <end position="296"/>
    </location>
    <ligand>
        <name>ATP</name>
        <dbReference type="ChEBI" id="CHEBI:30616"/>
    </ligand>
</feature>
<dbReference type="NCBIfam" id="TIGR00904">
    <property type="entry name" value="mreB"/>
    <property type="match status" value="1"/>
</dbReference>
<keyword evidence="2 6" id="KW-0547">Nucleotide-binding</keyword>
<comment type="similarity">
    <text evidence="5 6">Belongs to the FtsA/MreB family.</text>
</comment>
<keyword evidence="3 6" id="KW-0067">ATP-binding</keyword>
<keyword evidence="4 6" id="KW-0133">Cell shape</keyword>
<dbReference type="InterPro" id="IPR004753">
    <property type="entry name" value="MreB"/>
</dbReference>
<organism evidence="7 8">
    <name type="scientific">Candidatus Niyogibacteria bacterium CG10_big_fil_rev_8_21_14_0_10_42_19</name>
    <dbReference type="NCBI Taxonomy" id="1974725"/>
    <lineage>
        <taxon>Bacteria</taxon>
        <taxon>Candidatus Niyogiibacteriota</taxon>
    </lineage>
</organism>
<evidence type="ECO:0000256" key="5">
    <source>
        <dbReference type="ARBA" id="ARBA00023458"/>
    </source>
</evidence>
<accession>A0A2H0TFS5</accession>
<dbReference type="NCBIfam" id="NF010539">
    <property type="entry name" value="PRK13927.1"/>
    <property type="match status" value="1"/>
</dbReference>
<dbReference type="AlphaFoldDB" id="A0A2H0TFS5"/>
<comment type="caution">
    <text evidence="7">The sequence shown here is derived from an EMBL/GenBank/DDBJ whole genome shotgun (WGS) entry which is preliminary data.</text>
</comment>
<evidence type="ECO:0000313" key="8">
    <source>
        <dbReference type="Proteomes" id="UP000229383"/>
    </source>
</evidence>
<dbReference type="Gene3D" id="3.30.420.40">
    <property type="match status" value="3"/>
</dbReference>
<proteinExistence type="inferred from homology"/>
<dbReference type="InterPro" id="IPR056546">
    <property type="entry name" value="MreB_MamK-like"/>
</dbReference>
<evidence type="ECO:0000313" key="7">
    <source>
        <dbReference type="EMBL" id="PIR70409.1"/>
    </source>
</evidence>
<feature type="binding site" evidence="6">
    <location>
        <begin position="19"/>
        <end position="21"/>
    </location>
    <ligand>
        <name>ATP</name>
        <dbReference type="ChEBI" id="CHEBI:30616"/>
    </ligand>
</feature>
<dbReference type="GO" id="GO:0005524">
    <property type="term" value="F:ATP binding"/>
    <property type="evidence" value="ECO:0007669"/>
    <property type="project" value="UniProtKB-KW"/>
</dbReference>
<dbReference type="Proteomes" id="UP000229383">
    <property type="component" value="Unassembled WGS sequence"/>
</dbReference>
<evidence type="ECO:0000256" key="2">
    <source>
        <dbReference type="ARBA" id="ARBA00022741"/>
    </source>
</evidence>
<dbReference type="PRINTS" id="PR01652">
    <property type="entry name" value="SHAPEPROTEIN"/>
</dbReference>
<sequence length="350" mass="38066">MLDKFFGLFSYDIGIDLGTANTLVYVRNKGIVINEPSIVALNRKTDQVLAIGTEAKRMLGRTPAHIVAVRPLVEGVINNFEITEEMISYFIRKVHSDRFSLFSKPKVVIGIPSDITEVERRAVRDASQNSGALVTYLVEEPMAAAIGVGLPVQDPIGSMIVDIGGGTSDVAVISLGGIVTSINLRVAGDKLNDDIINYARDEFKILLGERTAEDVKIAIGSAYKADSLQESTIRGRDIISGLPREVVVTSSDIKEALSKSLRVLAEAVKEVIEATPPELVSDIMQRGIVITGGGALLRDIDKFIEKETKIPVRIADDPFTAVVRGCGIILEDMEHLKDVFIKDEIDIVPR</sequence>
<evidence type="ECO:0000256" key="3">
    <source>
        <dbReference type="ARBA" id="ARBA00022840"/>
    </source>
</evidence>
<protein>
    <recommendedName>
        <fullName evidence="6">Cell shape-determining protein MreB</fullName>
    </recommendedName>
</protein>
<dbReference type="GO" id="GO:0000902">
    <property type="term" value="P:cell morphogenesis"/>
    <property type="evidence" value="ECO:0007669"/>
    <property type="project" value="InterPro"/>
</dbReference>
<dbReference type="GO" id="GO:0008360">
    <property type="term" value="P:regulation of cell shape"/>
    <property type="evidence" value="ECO:0007669"/>
    <property type="project" value="UniProtKB-UniRule"/>
</dbReference>
<dbReference type="EMBL" id="PFCN01000018">
    <property type="protein sequence ID" value="PIR70409.1"/>
    <property type="molecule type" value="Genomic_DNA"/>
</dbReference>
<feature type="binding site" evidence="6">
    <location>
        <begin position="213"/>
        <end position="216"/>
    </location>
    <ligand>
        <name>ATP</name>
        <dbReference type="ChEBI" id="CHEBI:30616"/>
    </ligand>
</feature>
<evidence type="ECO:0000256" key="6">
    <source>
        <dbReference type="HAMAP-Rule" id="MF_02207"/>
    </source>
</evidence>
<dbReference type="HAMAP" id="MF_02207">
    <property type="entry name" value="MreB"/>
    <property type="match status" value="1"/>
</dbReference>
<dbReference type="SUPFAM" id="SSF53067">
    <property type="entry name" value="Actin-like ATPase domain"/>
    <property type="match status" value="2"/>
</dbReference>
<dbReference type="GO" id="GO:0005737">
    <property type="term" value="C:cytoplasm"/>
    <property type="evidence" value="ECO:0007669"/>
    <property type="project" value="UniProtKB-SubCell"/>
</dbReference>
<dbReference type="Pfam" id="PF06723">
    <property type="entry name" value="MreB_Mbl"/>
    <property type="match status" value="1"/>
</dbReference>
<dbReference type="PANTHER" id="PTHR42749:SF1">
    <property type="entry name" value="CELL SHAPE-DETERMINING PROTEIN MREB"/>
    <property type="match status" value="1"/>
</dbReference>
<name>A0A2H0TFS5_9BACT</name>
<evidence type="ECO:0000256" key="1">
    <source>
        <dbReference type="ARBA" id="ARBA00022490"/>
    </source>
</evidence>